<gene>
    <name evidence="2" type="ORF">XENOCAPTIV_025393</name>
</gene>
<keyword evidence="3" id="KW-1185">Reference proteome</keyword>
<dbReference type="PANTHER" id="PTHR37402">
    <property type="entry name" value="GRAM DOMAIN-CONTAINING PROTEIN 4"/>
    <property type="match status" value="1"/>
</dbReference>
<evidence type="ECO:0000313" key="2">
    <source>
        <dbReference type="EMBL" id="MEQ2216919.1"/>
    </source>
</evidence>
<feature type="region of interest" description="Disordered" evidence="1">
    <location>
        <begin position="15"/>
        <end position="35"/>
    </location>
</feature>
<comment type="caution">
    <text evidence="2">The sequence shown here is derived from an EMBL/GenBank/DDBJ whole genome shotgun (WGS) entry which is preliminary data.</text>
</comment>
<feature type="region of interest" description="Disordered" evidence="1">
    <location>
        <begin position="48"/>
        <end position="73"/>
    </location>
</feature>
<proteinExistence type="predicted"/>
<sequence length="161" mass="18760">MLKRLDRIRFRGQRRDEFLDPAESPNTSDTECSEDVVLKPRISVREAEELREPEGEQHIDTQAGPGSFSAGLQEEPKTDLNEVKGLLEIALLEKHFLREYTVQFNEPCRSIHTLETNFSIFYWDFSDNHFRIVKWKIKYTKNARNCGIYMYKAPLSSNTSG</sequence>
<evidence type="ECO:0000313" key="3">
    <source>
        <dbReference type="Proteomes" id="UP001434883"/>
    </source>
</evidence>
<dbReference type="Proteomes" id="UP001434883">
    <property type="component" value="Unassembled WGS sequence"/>
</dbReference>
<dbReference type="InterPro" id="IPR037847">
    <property type="entry name" value="GRAMDC4"/>
</dbReference>
<accession>A0ABV0S8N1</accession>
<evidence type="ECO:0000256" key="1">
    <source>
        <dbReference type="SAM" id="MobiDB-lite"/>
    </source>
</evidence>
<protein>
    <submittedName>
        <fullName evidence="2">Uncharacterized protein</fullName>
    </submittedName>
</protein>
<dbReference type="PANTHER" id="PTHR37402:SF1">
    <property type="entry name" value="GRAM DOMAIN-CONTAINING PROTEIN 4"/>
    <property type="match status" value="1"/>
</dbReference>
<organism evidence="2 3">
    <name type="scientific">Xenoophorus captivus</name>
    <dbReference type="NCBI Taxonomy" id="1517983"/>
    <lineage>
        <taxon>Eukaryota</taxon>
        <taxon>Metazoa</taxon>
        <taxon>Chordata</taxon>
        <taxon>Craniata</taxon>
        <taxon>Vertebrata</taxon>
        <taxon>Euteleostomi</taxon>
        <taxon>Actinopterygii</taxon>
        <taxon>Neopterygii</taxon>
        <taxon>Teleostei</taxon>
        <taxon>Neoteleostei</taxon>
        <taxon>Acanthomorphata</taxon>
        <taxon>Ovalentaria</taxon>
        <taxon>Atherinomorphae</taxon>
        <taxon>Cyprinodontiformes</taxon>
        <taxon>Goodeidae</taxon>
        <taxon>Xenoophorus</taxon>
    </lineage>
</organism>
<reference evidence="2 3" key="1">
    <citation type="submission" date="2021-06" db="EMBL/GenBank/DDBJ databases">
        <authorList>
            <person name="Palmer J.M."/>
        </authorList>
    </citation>
    <scope>NUCLEOTIDE SEQUENCE [LARGE SCALE GENOMIC DNA]</scope>
    <source>
        <strain evidence="2 3">XC_2019</strain>
        <tissue evidence="2">Muscle</tissue>
    </source>
</reference>
<dbReference type="EMBL" id="JAHRIN010073346">
    <property type="protein sequence ID" value="MEQ2216919.1"/>
    <property type="molecule type" value="Genomic_DNA"/>
</dbReference>
<feature type="compositionally biased region" description="Basic and acidic residues" evidence="1">
    <location>
        <begin position="48"/>
        <end position="59"/>
    </location>
</feature>
<name>A0ABV0S8N1_9TELE</name>